<name>A0A7S1D3E8_CYCTE</name>
<accession>A0A7S1D3E8</accession>
<gene>
    <name evidence="1" type="ORF">CTEN0397_LOCUS7881</name>
</gene>
<sequence>MMKYSSFQSLPKTGTSRSLSMKALRKWLSVSVSVKKVIKKNKNQQETPVVDRQYAWEKRHDDHWMMDEPCTEPQLSGIVVFVDTSRPDPFADETITIDSSLEFFGHVEM</sequence>
<dbReference type="AlphaFoldDB" id="A0A7S1D3E8"/>
<reference evidence="1" key="1">
    <citation type="submission" date="2021-01" db="EMBL/GenBank/DDBJ databases">
        <authorList>
            <person name="Corre E."/>
            <person name="Pelletier E."/>
            <person name="Niang G."/>
            <person name="Scheremetjew M."/>
            <person name="Finn R."/>
            <person name="Kale V."/>
            <person name="Holt S."/>
            <person name="Cochrane G."/>
            <person name="Meng A."/>
            <person name="Brown T."/>
            <person name="Cohen L."/>
        </authorList>
    </citation>
    <scope>NUCLEOTIDE SEQUENCE</scope>
    <source>
        <strain evidence="1">ECT3854</strain>
    </source>
</reference>
<organism evidence="1">
    <name type="scientific">Cyclophora tenuis</name>
    <name type="common">Marine diatom</name>
    <dbReference type="NCBI Taxonomy" id="216820"/>
    <lineage>
        <taxon>Eukaryota</taxon>
        <taxon>Sar</taxon>
        <taxon>Stramenopiles</taxon>
        <taxon>Ochrophyta</taxon>
        <taxon>Bacillariophyta</taxon>
        <taxon>Fragilariophyceae</taxon>
        <taxon>Fragilariophycidae</taxon>
        <taxon>Cyclophorales</taxon>
        <taxon>Cyclophoraceae</taxon>
        <taxon>Cyclophora</taxon>
    </lineage>
</organism>
<protein>
    <submittedName>
        <fullName evidence="1">Uncharacterized protein</fullName>
    </submittedName>
</protein>
<proteinExistence type="predicted"/>
<evidence type="ECO:0000313" key="1">
    <source>
        <dbReference type="EMBL" id="CAD8936834.1"/>
    </source>
</evidence>
<dbReference type="EMBL" id="HBFW01012283">
    <property type="protein sequence ID" value="CAD8936834.1"/>
    <property type="molecule type" value="Transcribed_RNA"/>
</dbReference>